<organism evidence="2 3">
    <name type="scientific">Skermanella aerolata</name>
    <dbReference type="NCBI Taxonomy" id="393310"/>
    <lineage>
        <taxon>Bacteria</taxon>
        <taxon>Pseudomonadati</taxon>
        <taxon>Pseudomonadota</taxon>
        <taxon>Alphaproteobacteria</taxon>
        <taxon>Rhodospirillales</taxon>
        <taxon>Azospirillaceae</taxon>
        <taxon>Skermanella</taxon>
    </lineage>
</organism>
<dbReference type="PANTHER" id="PTHR43300">
    <property type="entry name" value="ACETYLTRANSFERASE"/>
    <property type="match status" value="1"/>
</dbReference>
<evidence type="ECO:0000313" key="2">
    <source>
        <dbReference type="EMBL" id="GEO37294.1"/>
    </source>
</evidence>
<reference evidence="2 3" key="1">
    <citation type="submission" date="2019-07" db="EMBL/GenBank/DDBJ databases">
        <title>Whole genome shotgun sequence of Skermanella aerolata NBRC 106429.</title>
        <authorList>
            <person name="Hosoyama A."/>
            <person name="Uohara A."/>
            <person name="Ohji S."/>
            <person name="Ichikawa N."/>
        </authorList>
    </citation>
    <scope>NUCLEOTIDE SEQUENCE [LARGE SCALE GENOMIC DNA]</scope>
    <source>
        <strain evidence="2 3">NBRC 106429</strain>
    </source>
</reference>
<keyword evidence="2" id="KW-0808">Transferase</keyword>
<dbReference type="InterPro" id="IPR001451">
    <property type="entry name" value="Hexapep"/>
</dbReference>
<evidence type="ECO:0000256" key="1">
    <source>
        <dbReference type="ARBA" id="ARBA00007274"/>
    </source>
</evidence>
<dbReference type="AlphaFoldDB" id="A0A512DLD5"/>
<proteinExistence type="inferred from homology"/>
<dbReference type="RefSeq" id="WP_052831957.1">
    <property type="nucleotide sequence ID" value="NZ_BJYZ01000006.1"/>
</dbReference>
<name>A0A512DLD5_9PROT</name>
<dbReference type="Pfam" id="PF00132">
    <property type="entry name" value="Hexapep"/>
    <property type="match status" value="1"/>
</dbReference>
<comment type="caution">
    <text evidence="2">The sequence shown here is derived from an EMBL/GenBank/DDBJ whole genome shotgun (WGS) entry which is preliminary data.</text>
</comment>
<dbReference type="SUPFAM" id="SSF51161">
    <property type="entry name" value="Trimeric LpxA-like enzymes"/>
    <property type="match status" value="1"/>
</dbReference>
<dbReference type="CDD" id="cd04647">
    <property type="entry name" value="LbH_MAT_like"/>
    <property type="match status" value="1"/>
</dbReference>
<accession>A0A512DLD5</accession>
<protein>
    <submittedName>
        <fullName evidence="2">Transferase</fullName>
    </submittedName>
</protein>
<dbReference type="InterPro" id="IPR011004">
    <property type="entry name" value="Trimer_LpxA-like_sf"/>
</dbReference>
<dbReference type="InterPro" id="IPR050179">
    <property type="entry name" value="Trans_hexapeptide_repeat"/>
</dbReference>
<dbReference type="GO" id="GO:0016740">
    <property type="term" value="F:transferase activity"/>
    <property type="evidence" value="ECO:0007669"/>
    <property type="project" value="UniProtKB-KW"/>
</dbReference>
<gene>
    <name evidence="2" type="ORF">SAE02_14420</name>
</gene>
<dbReference type="PANTHER" id="PTHR43300:SF11">
    <property type="entry name" value="ACETYLTRANSFERASE RV3034C-RELATED"/>
    <property type="match status" value="1"/>
</dbReference>
<dbReference type="Proteomes" id="UP000321523">
    <property type="component" value="Unassembled WGS sequence"/>
</dbReference>
<keyword evidence="3" id="KW-1185">Reference proteome</keyword>
<comment type="similarity">
    <text evidence="1">Belongs to the transferase hexapeptide repeat family.</text>
</comment>
<evidence type="ECO:0000313" key="3">
    <source>
        <dbReference type="Proteomes" id="UP000321523"/>
    </source>
</evidence>
<dbReference type="EMBL" id="BJYZ01000006">
    <property type="protein sequence ID" value="GEO37294.1"/>
    <property type="molecule type" value="Genomic_DNA"/>
</dbReference>
<sequence length="228" mass="23624">MAGSFNPKALIKAAADAVCLLIAAVPAGLCRVEARFSERGDLFVLFGQAFSLVPGLPGNWLRRAFGRLTLDGCAADCEIGFLSWFSSRHARIGARVYIGPLSVIGDAVIGDGSLIATRVSILSGRNQHAHRPDGSLIPFSRDRAALVTIGRNTWIGEGAIVMADVGDRCIVASGAVVTAPVESGYVVGGNPARVIRPIPAHTAELAGSGNAAIGANAIHQEEKGKSMA</sequence>
<dbReference type="Gene3D" id="2.160.10.10">
    <property type="entry name" value="Hexapeptide repeat proteins"/>
    <property type="match status" value="1"/>
</dbReference>